<gene>
    <name evidence="4" type="ORF">D9756_000767</name>
</gene>
<dbReference type="InterPro" id="IPR000424">
    <property type="entry name" value="Primosome_PriB/ssb"/>
</dbReference>
<dbReference type="EMBL" id="JAACJO010000001">
    <property type="protein sequence ID" value="KAF5363770.1"/>
    <property type="molecule type" value="Genomic_DNA"/>
</dbReference>
<dbReference type="GO" id="GO:0003697">
    <property type="term" value="F:single-stranded DNA binding"/>
    <property type="evidence" value="ECO:0007669"/>
    <property type="project" value="InterPro"/>
</dbReference>
<protein>
    <recommendedName>
        <fullName evidence="6">Nucleic acid-binding protein</fullName>
    </recommendedName>
</protein>
<reference evidence="4 5" key="1">
    <citation type="journal article" date="2020" name="ISME J.">
        <title>Uncovering the hidden diversity of litter-decomposition mechanisms in mushroom-forming fungi.</title>
        <authorList>
            <person name="Floudas D."/>
            <person name="Bentzer J."/>
            <person name="Ahren D."/>
            <person name="Johansson T."/>
            <person name="Persson P."/>
            <person name="Tunlid A."/>
        </authorList>
    </citation>
    <scope>NUCLEOTIDE SEQUENCE [LARGE SCALE GENOMIC DNA]</scope>
    <source>
        <strain evidence="4 5">CBS 146.42</strain>
    </source>
</reference>
<dbReference type="OrthoDB" id="1078367at2759"/>
<evidence type="ECO:0008006" key="6">
    <source>
        <dbReference type="Google" id="ProtNLM"/>
    </source>
</evidence>
<sequence length="159" mass="17756">MFSALRALRPTPLAATSRVFSTSQPRAADVAKLTLVGNLVRDAEIRQSRKDKPFAVYTVVTNSNFGLNDQGERQSVSTFHRILCFQPAIVERISQLKKGTKVFVQADYSIREPDPNADPMTPQGQRQIFLTQDTLKVLRVPRSPEQTEATSDNTSETFS</sequence>
<accession>A0A8H5LN65</accession>
<dbReference type="Pfam" id="PF00436">
    <property type="entry name" value="SSB"/>
    <property type="match status" value="1"/>
</dbReference>
<comment type="caution">
    <text evidence="4">The sequence shown here is derived from an EMBL/GenBank/DDBJ whole genome shotgun (WGS) entry which is preliminary data.</text>
</comment>
<evidence type="ECO:0000313" key="4">
    <source>
        <dbReference type="EMBL" id="KAF5363770.1"/>
    </source>
</evidence>
<evidence type="ECO:0000313" key="5">
    <source>
        <dbReference type="Proteomes" id="UP000559027"/>
    </source>
</evidence>
<organism evidence="4 5">
    <name type="scientific">Leucocoprinus leucothites</name>
    <dbReference type="NCBI Taxonomy" id="201217"/>
    <lineage>
        <taxon>Eukaryota</taxon>
        <taxon>Fungi</taxon>
        <taxon>Dikarya</taxon>
        <taxon>Basidiomycota</taxon>
        <taxon>Agaricomycotina</taxon>
        <taxon>Agaricomycetes</taxon>
        <taxon>Agaricomycetidae</taxon>
        <taxon>Agaricales</taxon>
        <taxon>Agaricineae</taxon>
        <taxon>Agaricaceae</taxon>
        <taxon>Leucocoprinus</taxon>
    </lineage>
</organism>
<feature type="region of interest" description="Disordered" evidence="3">
    <location>
        <begin position="140"/>
        <end position="159"/>
    </location>
</feature>
<keyword evidence="5" id="KW-1185">Reference proteome</keyword>
<name>A0A8H5LN65_9AGAR</name>
<evidence type="ECO:0000256" key="2">
    <source>
        <dbReference type="PROSITE-ProRule" id="PRU00252"/>
    </source>
</evidence>
<feature type="compositionally biased region" description="Polar residues" evidence="3">
    <location>
        <begin position="144"/>
        <end position="159"/>
    </location>
</feature>
<dbReference type="Gene3D" id="2.40.50.140">
    <property type="entry name" value="Nucleic acid-binding proteins"/>
    <property type="match status" value="1"/>
</dbReference>
<proteinExistence type="predicted"/>
<evidence type="ECO:0000256" key="1">
    <source>
        <dbReference type="ARBA" id="ARBA00023125"/>
    </source>
</evidence>
<dbReference type="SUPFAM" id="SSF50249">
    <property type="entry name" value="Nucleic acid-binding proteins"/>
    <property type="match status" value="1"/>
</dbReference>
<dbReference type="CDD" id="cd04496">
    <property type="entry name" value="SSB_OBF"/>
    <property type="match status" value="1"/>
</dbReference>
<keyword evidence="1 2" id="KW-0238">DNA-binding</keyword>
<dbReference type="PROSITE" id="PS50935">
    <property type="entry name" value="SSB"/>
    <property type="match status" value="1"/>
</dbReference>
<dbReference type="InterPro" id="IPR012340">
    <property type="entry name" value="NA-bd_OB-fold"/>
</dbReference>
<dbReference type="AlphaFoldDB" id="A0A8H5LN65"/>
<evidence type="ECO:0000256" key="3">
    <source>
        <dbReference type="SAM" id="MobiDB-lite"/>
    </source>
</evidence>
<dbReference type="Proteomes" id="UP000559027">
    <property type="component" value="Unassembled WGS sequence"/>
</dbReference>